<evidence type="ECO:0000313" key="2">
    <source>
        <dbReference type="Proteomes" id="UP000554482"/>
    </source>
</evidence>
<organism evidence="1 2">
    <name type="scientific">Thalictrum thalictroides</name>
    <name type="common">Rue-anemone</name>
    <name type="synonym">Anemone thalictroides</name>
    <dbReference type="NCBI Taxonomy" id="46969"/>
    <lineage>
        <taxon>Eukaryota</taxon>
        <taxon>Viridiplantae</taxon>
        <taxon>Streptophyta</taxon>
        <taxon>Embryophyta</taxon>
        <taxon>Tracheophyta</taxon>
        <taxon>Spermatophyta</taxon>
        <taxon>Magnoliopsida</taxon>
        <taxon>Ranunculales</taxon>
        <taxon>Ranunculaceae</taxon>
        <taxon>Thalictroideae</taxon>
        <taxon>Thalictrum</taxon>
    </lineage>
</organism>
<evidence type="ECO:0000313" key="1">
    <source>
        <dbReference type="EMBL" id="KAF5192889.1"/>
    </source>
</evidence>
<proteinExistence type="predicted"/>
<protein>
    <submittedName>
        <fullName evidence="1">Uncharacterized protein</fullName>
    </submittedName>
</protein>
<name>A0A7J6W678_THATH</name>
<sequence length="102" mass="11591">MAALSEDIDKELKPLVKLLKELWYDGLMVNDAFDGEVFNIRVSLMWTMDDFLAYGNENKQGSRTGVRANNMTKGFKIHQVQFGDESKSKLENKANLCASKRS</sequence>
<keyword evidence="2" id="KW-1185">Reference proteome</keyword>
<dbReference type="OrthoDB" id="1729475at2759"/>
<accession>A0A7J6W678</accession>
<dbReference type="EMBL" id="JABWDY010020787">
    <property type="protein sequence ID" value="KAF5192889.1"/>
    <property type="molecule type" value="Genomic_DNA"/>
</dbReference>
<reference evidence="1 2" key="1">
    <citation type="submission" date="2020-06" db="EMBL/GenBank/DDBJ databases">
        <title>Transcriptomic and genomic resources for Thalictrum thalictroides and T. hernandezii: Facilitating candidate gene discovery in an emerging model plant lineage.</title>
        <authorList>
            <person name="Arias T."/>
            <person name="Riano-Pachon D.M."/>
            <person name="Di Stilio V.S."/>
        </authorList>
    </citation>
    <scope>NUCLEOTIDE SEQUENCE [LARGE SCALE GENOMIC DNA]</scope>
    <source>
        <strain evidence="2">cv. WT478/WT964</strain>
        <tissue evidence="1">Leaves</tissue>
    </source>
</reference>
<dbReference type="InterPro" id="IPR004242">
    <property type="entry name" value="Transposase_21"/>
</dbReference>
<dbReference type="AlphaFoldDB" id="A0A7J6W678"/>
<dbReference type="Pfam" id="PF02992">
    <property type="entry name" value="Transposase_21"/>
    <property type="match status" value="1"/>
</dbReference>
<comment type="caution">
    <text evidence="1">The sequence shown here is derived from an EMBL/GenBank/DDBJ whole genome shotgun (WGS) entry which is preliminary data.</text>
</comment>
<gene>
    <name evidence="1" type="ORF">FRX31_017524</name>
</gene>
<dbReference type="Proteomes" id="UP000554482">
    <property type="component" value="Unassembled WGS sequence"/>
</dbReference>